<reference evidence="2 3" key="1">
    <citation type="submission" date="2024-05" db="EMBL/GenBank/DDBJ databases">
        <title>Culex pipiens pipiens assembly and annotation.</title>
        <authorList>
            <person name="Alout H."/>
            <person name="Durand T."/>
        </authorList>
    </citation>
    <scope>NUCLEOTIDE SEQUENCE [LARGE SCALE GENOMIC DNA]</scope>
    <source>
        <strain evidence="2">HA-2024</strain>
        <tissue evidence="2">Whole body</tissue>
    </source>
</reference>
<organism evidence="2 3">
    <name type="scientific">Culex pipiens pipiens</name>
    <name type="common">Northern house mosquito</name>
    <dbReference type="NCBI Taxonomy" id="38569"/>
    <lineage>
        <taxon>Eukaryota</taxon>
        <taxon>Metazoa</taxon>
        <taxon>Ecdysozoa</taxon>
        <taxon>Arthropoda</taxon>
        <taxon>Hexapoda</taxon>
        <taxon>Insecta</taxon>
        <taxon>Pterygota</taxon>
        <taxon>Neoptera</taxon>
        <taxon>Endopterygota</taxon>
        <taxon>Diptera</taxon>
        <taxon>Nematocera</taxon>
        <taxon>Culicoidea</taxon>
        <taxon>Culicidae</taxon>
        <taxon>Culicinae</taxon>
        <taxon>Culicini</taxon>
        <taxon>Culex</taxon>
        <taxon>Culex</taxon>
    </lineage>
</organism>
<name>A0ABD1DYA2_CULPP</name>
<protein>
    <submittedName>
        <fullName evidence="2">Uncharacterized protein</fullName>
    </submittedName>
</protein>
<comment type="caution">
    <text evidence="2">The sequence shown here is derived from an EMBL/GenBank/DDBJ whole genome shotgun (WGS) entry which is preliminary data.</text>
</comment>
<proteinExistence type="predicted"/>
<evidence type="ECO:0000256" key="1">
    <source>
        <dbReference type="SAM" id="MobiDB-lite"/>
    </source>
</evidence>
<keyword evidence="3" id="KW-1185">Reference proteome</keyword>
<dbReference type="AlphaFoldDB" id="A0ABD1DYA2"/>
<evidence type="ECO:0000313" key="3">
    <source>
        <dbReference type="Proteomes" id="UP001562425"/>
    </source>
</evidence>
<dbReference type="Proteomes" id="UP001562425">
    <property type="component" value="Unassembled WGS sequence"/>
</dbReference>
<dbReference type="EMBL" id="JBEHCU010001048">
    <property type="protein sequence ID" value="KAL1403882.1"/>
    <property type="molecule type" value="Genomic_DNA"/>
</dbReference>
<evidence type="ECO:0000313" key="2">
    <source>
        <dbReference type="EMBL" id="KAL1403882.1"/>
    </source>
</evidence>
<gene>
    <name evidence="2" type="ORF">pipiens_019167</name>
</gene>
<sequence>MEPNSDGGLEQVQSTARRRPFRAEASADRERWFQHATIEDVIKVRMAMGQLATVNSSGIDKAMAMYAEIRPNQYCKFRIRKIARKLRIEAAK</sequence>
<accession>A0ABD1DYA2</accession>
<feature type="region of interest" description="Disordered" evidence="1">
    <location>
        <begin position="1"/>
        <end position="25"/>
    </location>
</feature>